<feature type="domain" description="HTH lysR-type" evidence="5">
    <location>
        <begin position="1"/>
        <end position="58"/>
    </location>
</feature>
<gene>
    <name evidence="6" type="ORF">OF122_06155</name>
</gene>
<dbReference type="InterPro" id="IPR005119">
    <property type="entry name" value="LysR_subst-bd"/>
</dbReference>
<reference evidence="6" key="1">
    <citation type="submission" date="2022-10" db="EMBL/GenBank/DDBJ databases">
        <title>YIM 151497 complete genome.</title>
        <authorList>
            <person name="Chen X."/>
        </authorList>
    </citation>
    <scope>NUCLEOTIDE SEQUENCE</scope>
    <source>
        <strain evidence="6">YIM 151497</strain>
    </source>
</reference>
<dbReference type="EMBL" id="CP107716">
    <property type="protein sequence ID" value="UYQ73341.1"/>
    <property type="molecule type" value="Genomic_DNA"/>
</dbReference>
<keyword evidence="3" id="KW-0238">DNA-binding</keyword>
<dbReference type="InterPro" id="IPR036388">
    <property type="entry name" value="WH-like_DNA-bd_sf"/>
</dbReference>
<evidence type="ECO:0000256" key="2">
    <source>
        <dbReference type="ARBA" id="ARBA00023015"/>
    </source>
</evidence>
<dbReference type="SUPFAM" id="SSF46785">
    <property type="entry name" value="Winged helix' DNA-binding domain"/>
    <property type="match status" value="1"/>
</dbReference>
<dbReference type="InterPro" id="IPR058163">
    <property type="entry name" value="LysR-type_TF_proteobact-type"/>
</dbReference>
<dbReference type="Pfam" id="PF03466">
    <property type="entry name" value="LysR_substrate"/>
    <property type="match status" value="1"/>
</dbReference>
<protein>
    <submittedName>
        <fullName evidence="6">LysR family transcriptional regulator</fullName>
    </submittedName>
</protein>
<sequence length="273" mass="29708">MNTSDFVLVKAVAAGGSFSAAARMLGMAHTTVARRLRQLEAYYQTRLFDTRAGQMVPTAAGERVLESAGRIAVEMAELESGIKGEDQRLTGAVRLTTVDILAWHYMDRIAAFRAAYPGIELTIETGTELRSLSRREAEMALRLTNRPDEFLFGRKVGRFDFYPYCRNGAAQGEVGTMAWIDYSGRECGGPAGRWLKQTLPDVQPVMSVSTPLIMLRAVAAGMGTGLLPSTVADGYGGLTRIVDEIAFSVDIWLLAPEALRHTARIRAVFGALG</sequence>
<dbReference type="Pfam" id="PF00126">
    <property type="entry name" value="HTH_1"/>
    <property type="match status" value="1"/>
</dbReference>
<evidence type="ECO:0000313" key="7">
    <source>
        <dbReference type="Proteomes" id="UP001163882"/>
    </source>
</evidence>
<evidence type="ECO:0000256" key="1">
    <source>
        <dbReference type="ARBA" id="ARBA00009437"/>
    </source>
</evidence>
<keyword evidence="4" id="KW-0804">Transcription</keyword>
<evidence type="ECO:0000256" key="4">
    <source>
        <dbReference type="ARBA" id="ARBA00023163"/>
    </source>
</evidence>
<keyword evidence="7" id="KW-1185">Reference proteome</keyword>
<evidence type="ECO:0000313" key="6">
    <source>
        <dbReference type="EMBL" id="UYQ73341.1"/>
    </source>
</evidence>
<comment type="similarity">
    <text evidence="1">Belongs to the LysR transcriptional regulatory family.</text>
</comment>
<name>A0ABY6IRU4_9HYPH</name>
<keyword evidence="2" id="KW-0805">Transcription regulation</keyword>
<dbReference type="InterPro" id="IPR036390">
    <property type="entry name" value="WH_DNA-bd_sf"/>
</dbReference>
<dbReference type="SUPFAM" id="SSF53850">
    <property type="entry name" value="Periplasmic binding protein-like II"/>
    <property type="match status" value="1"/>
</dbReference>
<dbReference type="InterPro" id="IPR000847">
    <property type="entry name" value="LysR_HTH_N"/>
</dbReference>
<evidence type="ECO:0000259" key="5">
    <source>
        <dbReference type="PROSITE" id="PS50931"/>
    </source>
</evidence>
<accession>A0ABY6IRU4</accession>
<dbReference type="PROSITE" id="PS50931">
    <property type="entry name" value="HTH_LYSR"/>
    <property type="match status" value="1"/>
</dbReference>
<organism evidence="6 7">
    <name type="scientific">Pelagibacterium flavum</name>
    <dbReference type="NCBI Taxonomy" id="2984530"/>
    <lineage>
        <taxon>Bacteria</taxon>
        <taxon>Pseudomonadati</taxon>
        <taxon>Pseudomonadota</taxon>
        <taxon>Alphaproteobacteria</taxon>
        <taxon>Hyphomicrobiales</taxon>
        <taxon>Devosiaceae</taxon>
        <taxon>Pelagibacterium</taxon>
    </lineage>
</organism>
<evidence type="ECO:0000256" key="3">
    <source>
        <dbReference type="ARBA" id="ARBA00023125"/>
    </source>
</evidence>
<dbReference type="PANTHER" id="PTHR30537:SF3">
    <property type="entry name" value="TRANSCRIPTIONAL REGULATORY PROTEIN"/>
    <property type="match status" value="1"/>
</dbReference>
<dbReference type="Gene3D" id="1.10.10.10">
    <property type="entry name" value="Winged helix-like DNA-binding domain superfamily/Winged helix DNA-binding domain"/>
    <property type="match status" value="1"/>
</dbReference>
<dbReference type="Proteomes" id="UP001163882">
    <property type="component" value="Chromosome"/>
</dbReference>
<proteinExistence type="inferred from homology"/>
<dbReference type="RefSeq" id="WP_264226927.1">
    <property type="nucleotide sequence ID" value="NZ_CP107716.1"/>
</dbReference>
<dbReference type="PANTHER" id="PTHR30537">
    <property type="entry name" value="HTH-TYPE TRANSCRIPTIONAL REGULATOR"/>
    <property type="match status" value="1"/>
</dbReference>
<dbReference type="Gene3D" id="3.40.190.290">
    <property type="match status" value="1"/>
</dbReference>